<dbReference type="AlphaFoldDB" id="A0A409X1G0"/>
<dbReference type="InParanoid" id="A0A409X1G0"/>
<keyword evidence="2" id="KW-1185">Reference proteome</keyword>
<name>A0A409X1G0_PSICY</name>
<comment type="caution">
    <text evidence="1">The sequence shown here is derived from an EMBL/GenBank/DDBJ whole genome shotgun (WGS) entry which is preliminary data.</text>
</comment>
<gene>
    <name evidence="1" type="ORF">CVT25_015771</name>
</gene>
<reference evidence="1 2" key="1">
    <citation type="journal article" date="2018" name="Evol. Lett.">
        <title>Horizontal gene cluster transfer increased hallucinogenic mushroom diversity.</title>
        <authorList>
            <person name="Reynolds H.T."/>
            <person name="Vijayakumar V."/>
            <person name="Gluck-Thaler E."/>
            <person name="Korotkin H.B."/>
            <person name="Matheny P.B."/>
            <person name="Slot J.C."/>
        </authorList>
    </citation>
    <scope>NUCLEOTIDE SEQUENCE [LARGE SCALE GENOMIC DNA]</scope>
    <source>
        <strain evidence="1 2">2631</strain>
    </source>
</reference>
<proteinExistence type="predicted"/>
<organism evidence="1 2">
    <name type="scientific">Psilocybe cyanescens</name>
    <dbReference type="NCBI Taxonomy" id="93625"/>
    <lineage>
        <taxon>Eukaryota</taxon>
        <taxon>Fungi</taxon>
        <taxon>Dikarya</taxon>
        <taxon>Basidiomycota</taxon>
        <taxon>Agaricomycotina</taxon>
        <taxon>Agaricomycetes</taxon>
        <taxon>Agaricomycetidae</taxon>
        <taxon>Agaricales</taxon>
        <taxon>Agaricineae</taxon>
        <taxon>Strophariaceae</taxon>
        <taxon>Psilocybe</taxon>
    </lineage>
</organism>
<evidence type="ECO:0000313" key="2">
    <source>
        <dbReference type="Proteomes" id="UP000283269"/>
    </source>
</evidence>
<dbReference type="EMBL" id="NHYD01002845">
    <property type="protein sequence ID" value="PPQ84571.1"/>
    <property type="molecule type" value="Genomic_DNA"/>
</dbReference>
<sequence length="68" mass="7315">MPILIISGRGRVEYHGDAKWRSPFSIAIGPLRPGDDATATLPLTSPPPTSLPTASTSIYKARRTVLEI</sequence>
<dbReference type="Proteomes" id="UP000283269">
    <property type="component" value="Unassembled WGS sequence"/>
</dbReference>
<protein>
    <submittedName>
        <fullName evidence="1">Uncharacterized protein</fullName>
    </submittedName>
</protein>
<accession>A0A409X1G0</accession>
<evidence type="ECO:0000313" key="1">
    <source>
        <dbReference type="EMBL" id="PPQ84571.1"/>
    </source>
</evidence>